<dbReference type="Proteomes" id="UP000649617">
    <property type="component" value="Unassembled WGS sequence"/>
</dbReference>
<dbReference type="SUPFAM" id="SSF56059">
    <property type="entry name" value="Glutathione synthetase ATP-binding domain-like"/>
    <property type="match status" value="1"/>
</dbReference>
<dbReference type="GO" id="GO:0005524">
    <property type="term" value="F:ATP binding"/>
    <property type="evidence" value="ECO:0007669"/>
    <property type="project" value="UniProtKB-UniRule"/>
</dbReference>
<dbReference type="GO" id="GO:0046872">
    <property type="term" value="F:metal ion binding"/>
    <property type="evidence" value="ECO:0007669"/>
    <property type="project" value="InterPro"/>
</dbReference>
<sequence length="317" mass="35645">QRCTSLDEVIDWPAFSDASSASSLRSTSREEAEETSPVATLVLCGHKPYQDAKRFHWVPPKGWDSHARALNVSARNNLSWDGRRPIPSPPAGEPWLLPCSDQMALRIARLRKPLVAAGWKVITSSPEVIEGLGDKAKLPDYAAKVGKLDFLPRHFQKPEQARYPCILKPSQGEFGRDSWICYNAQDVMSHVPDFSASNWVLQELVPGSVELSVSMLVSRGTILEVLGMKYLYDREVYIWPGVNELSKELYEVPAHHIPVLAAFVTEYDGILNFNYKIRPDGRICIFEVNTRIGADLACDAPRERARQLFLMLDKIRG</sequence>
<feature type="non-terminal residue" evidence="3">
    <location>
        <position position="1"/>
    </location>
</feature>
<dbReference type="AlphaFoldDB" id="A0A812YE82"/>
<dbReference type="EMBL" id="CAJNIZ010047813">
    <property type="protein sequence ID" value="CAE7776377.1"/>
    <property type="molecule type" value="Genomic_DNA"/>
</dbReference>
<dbReference type="PROSITE" id="PS50975">
    <property type="entry name" value="ATP_GRASP"/>
    <property type="match status" value="1"/>
</dbReference>
<evidence type="ECO:0000313" key="4">
    <source>
        <dbReference type="Proteomes" id="UP000649617"/>
    </source>
</evidence>
<dbReference type="Gene3D" id="3.30.470.20">
    <property type="entry name" value="ATP-grasp fold, B domain"/>
    <property type="match status" value="1"/>
</dbReference>
<reference evidence="3" key="1">
    <citation type="submission" date="2021-02" db="EMBL/GenBank/DDBJ databases">
        <authorList>
            <person name="Dougan E. K."/>
            <person name="Rhodes N."/>
            <person name="Thang M."/>
            <person name="Chan C."/>
        </authorList>
    </citation>
    <scope>NUCLEOTIDE SEQUENCE</scope>
</reference>
<comment type="caution">
    <text evidence="3">The sequence shown here is derived from an EMBL/GenBank/DDBJ whole genome shotgun (WGS) entry which is preliminary data.</text>
</comment>
<keyword evidence="4" id="KW-1185">Reference proteome</keyword>
<evidence type="ECO:0000256" key="1">
    <source>
        <dbReference type="PROSITE-ProRule" id="PRU00409"/>
    </source>
</evidence>
<dbReference type="OrthoDB" id="432907at2759"/>
<dbReference type="InterPro" id="IPR011761">
    <property type="entry name" value="ATP-grasp"/>
</dbReference>
<feature type="domain" description="ATP-grasp" evidence="2">
    <location>
        <begin position="135"/>
        <end position="317"/>
    </location>
</feature>
<gene>
    <name evidence="3" type="primary">APUM3</name>
    <name evidence="3" type="ORF">SPIL2461_LOCUS22989</name>
</gene>
<keyword evidence="1" id="KW-0067">ATP-binding</keyword>
<proteinExistence type="predicted"/>
<name>A0A812YE82_SYMPI</name>
<keyword evidence="1" id="KW-0547">Nucleotide-binding</keyword>
<organism evidence="3 4">
    <name type="scientific">Symbiodinium pilosum</name>
    <name type="common">Dinoflagellate</name>
    <dbReference type="NCBI Taxonomy" id="2952"/>
    <lineage>
        <taxon>Eukaryota</taxon>
        <taxon>Sar</taxon>
        <taxon>Alveolata</taxon>
        <taxon>Dinophyceae</taxon>
        <taxon>Suessiales</taxon>
        <taxon>Symbiodiniaceae</taxon>
        <taxon>Symbiodinium</taxon>
    </lineage>
</organism>
<evidence type="ECO:0000313" key="3">
    <source>
        <dbReference type="EMBL" id="CAE7776377.1"/>
    </source>
</evidence>
<evidence type="ECO:0000259" key="2">
    <source>
        <dbReference type="PROSITE" id="PS50975"/>
    </source>
</evidence>
<accession>A0A812YE82</accession>
<protein>
    <submittedName>
        <fullName evidence="3">APUM3 protein</fullName>
    </submittedName>
</protein>